<dbReference type="SUPFAM" id="SSF47240">
    <property type="entry name" value="Ferritin-like"/>
    <property type="match status" value="1"/>
</dbReference>
<organism evidence="2 3">
    <name type="scientific">Nocardioides mesophilus</name>
    <dbReference type="NCBI Taxonomy" id="433659"/>
    <lineage>
        <taxon>Bacteria</taxon>
        <taxon>Bacillati</taxon>
        <taxon>Actinomycetota</taxon>
        <taxon>Actinomycetes</taxon>
        <taxon>Propionibacteriales</taxon>
        <taxon>Nocardioidaceae</taxon>
        <taxon>Nocardioides</taxon>
    </lineage>
</organism>
<sequence length="141" mass="15001">MTPIQALQQALAGEHAAIYVYGVLGGRVSSTSEPVLADALRAAYATHRARRDQLLTIIRDRGEEPVAAEPSYEVPTPARTAEQCRVAARQIEDRCAESYAVAVGNTARADRQWAIDALEDAAVRGLGFGAGPDAFPGVPEL</sequence>
<dbReference type="Pfam" id="PF14530">
    <property type="entry name" value="DUF4439"/>
    <property type="match status" value="1"/>
</dbReference>
<name>A0A7G9R9C6_9ACTN</name>
<keyword evidence="3" id="KW-1185">Reference proteome</keyword>
<dbReference type="Gene3D" id="1.20.1260.10">
    <property type="match status" value="1"/>
</dbReference>
<dbReference type="KEGG" id="nmes:H9L09_17145"/>
<dbReference type="CDD" id="cd00657">
    <property type="entry name" value="Ferritin_like"/>
    <property type="match status" value="1"/>
</dbReference>
<dbReference type="InterPro" id="IPR012347">
    <property type="entry name" value="Ferritin-like"/>
</dbReference>
<reference evidence="2 3" key="1">
    <citation type="submission" date="2020-08" db="EMBL/GenBank/DDBJ databases">
        <title>Genome sequence of Nocardioides mesophilus KACC 16243T.</title>
        <authorList>
            <person name="Hyun D.-W."/>
            <person name="Bae J.-W."/>
        </authorList>
    </citation>
    <scope>NUCLEOTIDE SEQUENCE [LARGE SCALE GENOMIC DNA]</scope>
    <source>
        <strain evidence="2 3">KACC 16243</strain>
    </source>
</reference>
<dbReference type="InterPro" id="IPR029447">
    <property type="entry name" value="DUF4439"/>
</dbReference>
<dbReference type="EMBL" id="CP060713">
    <property type="protein sequence ID" value="QNN52201.1"/>
    <property type="molecule type" value="Genomic_DNA"/>
</dbReference>
<gene>
    <name evidence="2" type="ORF">H9L09_17145</name>
</gene>
<accession>A0A7G9R9C6</accession>
<dbReference type="InterPro" id="IPR009078">
    <property type="entry name" value="Ferritin-like_SF"/>
</dbReference>
<feature type="domain" description="DUF4439" evidence="1">
    <location>
        <begin position="6"/>
        <end position="140"/>
    </location>
</feature>
<dbReference type="RefSeq" id="WP_187578043.1">
    <property type="nucleotide sequence ID" value="NZ_CP060713.1"/>
</dbReference>
<dbReference type="AlphaFoldDB" id="A0A7G9R9C6"/>
<proteinExistence type="predicted"/>
<dbReference type="Proteomes" id="UP000515947">
    <property type="component" value="Chromosome"/>
</dbReference>
<evidence type="ECO:0000313" key="2">
    <source>
        <dbReference type="EMBL" id="QNN52201.1"/>
    </source>
</evidence>
<evidence type="ECO:0000313" key="3">
    <source>
        <dbReference type="Proteomes" id="UP000515947"/>
    </source>
</evidence>
<evidence type="ECO:0000259" key="1">
    <source>
        <dbReference type="Pfam" id="PF14530"/>
    </source>
</evidence>
<protein>
    <submittedName>
        <fullName evidence="2">Ferritin-like domain-containing protein</fullName>
    </submittedName>
</protein>